<name>A0AAV6TTP4_9ARAC</name>
<dbReference type="InterPro" id="IPR041588">
    <property type="entry name" value="Integrase_H2C2"/>
</dbReference>
<dbReference type="AlphaFoldDB" id="A0AAV6TTP4"/>
<dbReference type="Gene3D" id="3.30.420.10">
    <property type="entry name" value="Ribonuclease H-like superfamily/Ribonuclease H"/>
    <property type="match status" value="1"/>
</dbReference>
<protein>
    <recommendedName>
        <fullName evidence="1">Integrase catalytic domain-containing protein</fullName>
    </recommendedName>
</protein>
<dbReference type="EMBL" id="JAFNEN010001097">
    <property type="protein sequence ID" value="KAG8174988.1"/>
    <property type="molecule type" value="Genomic_DNA"/>
</dbReference>
<evidence type="ECO:0000313" key="3">
    <source>
        <dbReference type="Proteomes" id="UP000827092"/>
    </source>
</evidence>
<dbReference type="Pfam" id="PF17921">
    <property type="entry name" value="Integrase_H2C2"/>
    <property type="match status" value="1"/>
</dbReference>
<dbReference type="PANTHER" id="PTHR38681:SF1">
    <property type="entry name" value="RETROVIRUS-RELATED POL POLYPROTEIN FROM TRANSPOSON 412-LIKE PROTEIN"/>
    <property type="match status" value="1"/>
</dbReference>
<dbReference type="InterPro" id="IPR001584">
    <property type="entry name" value="Integrase_cat-core"/>
</dbReference>
<accession>A0AAV6TTP4</accession>
<sequence length="347" mass="39142">MKNSGSSLQLSLTPCHTSNGDLWCDTSTGLPRPFVPEQFRRQIFEHLHNISHPGVAATTKLICKRYVWPHMKKTIKLWVQTCEQCQRSKIQRHTKAPLGTFALPDARFSQVHLDLVGPLPPFNGHNNILTMIDRFTRWPEAFPIPDMKTATLCKAIFGTWISRFGCPTTITTDRGAQMRSALYQEFCNMLGTNRITTTAYHPISNGIVERFHRHLKASIKAHENSAWSEVLPVVLLGIRTAVKEDVSASCAELLYGTPLRLPSDMIENNITQASCTEPFVTNLVNNMRNTNPFASSPHSATNFYVHPSLISCSHVFVRIDRVQKPLSQPYAGPYKVLSRKPKVFKMT</sequence>
<dbReference type="Proteomes" id="UP000827092">
    <property type="component" value="Unassembled WGS sequence"/>
</dbReference>
<dbReference type="SUPFAM" id="SSF53098">
    <property type="entry name" value="Ribonuclease H-like"/>
    <property type="match status" value="1"/>
</dbReference>
<dbReference type="GO" id="GO:0003676">
    <property type="term" value="F:nucleic acid binding"/>
    <property type="evidence" value="ECO:0007669"/>
    <property type="project" value="InterPro"/>
</dbReference>
<evidence type="ECO:0000259" key="1">
    <source>
        <dbReference type="PROSITE" id="PS50994"/>
    </source>
</evidence>
<dbReference type="InterPro" id="IPR036397">
    <property type="entry name" value="RNaseH_sf"/>
</dbReference>
<dbReference type="FunFam" id="1.10.340.70:FF:000004">
    <property type="entry name" value="Retrovirus-related Pol polyprotein from transposon 297-like Protein"/>
    <property type="match status" value="1"/>
</dbReference>
<dbReference type="Pfam" id="PF00665">
    <property type="entry name" value="rve"/>
    <property type="match status" value="1"/>
</dbReference>
<feature type="domain" description="Integrase catalytic" evidence="1">
    <location>
        <begin position="100"/>
        <end position="266"/>
    </location>
</feature>
<comment type="caution">
    <text evidence="2">The sequence shown here is derived from an EMBL/GenBank/DDBJ whole genome shotgun (WGS) entry which is preliminary data.</text>
</comment>
<dbReference type="PANTHER" id="PTHR38681">
    <property type="entry name" value="RETROVIRUS-RELATED POL POLYPROTEIN FROM TRANSPOSON 412-LIKE PROTEIN-RELATED"/>
    <property type="match status" value="1"/>
</dbReference>
<dbReference type="Gene3D" id="1.10.340.70">
    <property type="match status" value="1"/>
</dbReference>
<dbReference type="GO" id="GO:0015074">
    <property type="term" value="P:DNA integration"/>
    <property type="evidence" value="ECO:0007669"/>
    <property type="project" value="InterPro"/>
</dbReference>
<organism evidence="2 3">
    <name type="scientific">Oedothorax gibbosus</name>
    <dbReference type="NCBI Taxonomy" id="931172"/>
    <lineage>
        <taxon>Eukaryota</taxon>
        <taxon>Metazoa</taxon>
        <taxon>Ecdysozoa</taxon>
        <taxon>Arthropoda</taxon>
        <taxon>Chelicerata</taxon>
        <taxon>Arachnida</taxon>
        <taxon>Araneae</taxon>
        <taxon>Araneomorphae</taxon>
        <taxon>Entelegynae</taxon>
        <taxon>Araneoidea</taxon>
        <taxon>Linyphiidae</taxon>
        <taxon>Erigoninae</taxon>
        <taxon>Oedothorax</taxon>
    </lineage>
</organism>
<gene>
    <name evidence="2" type="ORF">JTE90_027064</name>
</gene>
<reference evidence="2 3" key="1">
    <citation type="journal article" date="2022" name="Nat. Ecol. Evol.">
        <title>A masculinizing supergene underlies an exaggerated male reproductive morph in a spider.</title>
        <authorList>
            <person name="Hendrickx F."/>
            <person name="De Corte Z."/>
            <person name="Sonet G."/>
            <person name="Van Belleghem S.M."/>
            <person name="Kostlbacher S."/>
            <person name="Vangestel C."/>
        </authorList>
    </citation>
    <scope>NUCLEOTIDE SEQUENCE [LARGE SCALE GENOMIC DNA]</scope>
    <source>
        <strain evidence="2">W744_W776</strain>
    </source>
</reference>
<keyword evidence="3" id="KW-1185">Reference proteome</keyword>
<dbReference type="FunFam" id="3.30.420.10:FF:000032">
    <property type="entry name" value="Retrovirus-related Pol polyprotein from transposon 297-like Protein"/>
    <property type="match status" value="1"/>
</dbReference>
<proteinExistence type="predicted"/>
<dbReference type="InterPro" id="IPR012337">
    <property type="entry name" value="RNaseH-like_sf"/>
</dbReference>
<evidence type="ECO:0000313" key="2">
    <source>
        <dbReference type="EMBL" id="KAG8174988.1"/>
    </source>
</evidence>
<dbReference type="PROSITE" id="PS50994">
    <property type="entry name" value="INTEGRASE"/>
    <property type="match status" value="1"/>
</dbReference>